<dbReference type="STRING" id="1390249.BHU72_12735"/>
<keyword evidence="5 10" id="KW-0808">Transferase</keyword>
<evidence type="ECO:0000256" key="9">
    <source>
        <dbReference type="ARBA" id="ARBA00023125"/>
    </source>
</evidence>
<dbReference type="PANTHER" id="PTHR30478:SF0">
    <property type="entry name" value="BETA SLIDING CLAMP"/>
    <property type="match status" value="1"/>
</dbReference>
<dbReference type="NCBIfam" id="TIGR00663">
    <property type="entry name" value="dnan"/>
    <property type="match status" value="1"/>
</dbReference>
<comment type="subcellular location">
    <subcellularLocation>
        <location evidence="1 10">Cytoplasm</location>
    </subcellularLocation>
</comment>
<feature type="domain" description="DNA polymerase III beta sliding clamp C-terminal" evidence="13">
    <location>
        <begin position="255"/>
        <end position="376"/>
    </location>
</feature>
<comment type="function">
    <text evidence="10">Confers DNA tethering and processivity to DNA polymerases and other proteins. Acts as a clamp, forming a ring around DNA (a reaction catalyzed by the clamp-loading complex) which diffuses in an ATP-independent manner freely and bidirectionally along dsDNA. Initially characterized for its ability to contact the catalytic subunit of DNA polymerase III (Pol III), a complex, multichain enzyme responsible for most of the replicative synthesis in bacteria; Pol III exhibits 3'-5' exonuclease proofreading activity. The beta chain is required for initiation of replication as well as for processivity of DNA replication.</text>
</comment>
<evidence type="ECO:0000256" key="10">
    <source>
        <dbReference type="PIRNR" id="PIRNR000804"/>
    </source>
</evidence>
<dbReference type="OrthoDB" id="8421503at2"/>
<evidence type="ECO:0000256" key="4">
    <source>
        <dbReference type="ARBA" id="ARBA00022490"/>
    </source>
</evidence>
<dbReference type="InterPro" id="IPR022637">
    <property type="entry name" value="DNA_polIII_beta_cen"/>
</dbReference>
<dbReference type="GO" id="GO:0005737">
    <property type="term" value="C:cytoplasm"/>
    <property type="evidence" value="ECO:0007669"/>
    <property type="project" value="UniProtKB-SubCell"/>
</dbReference>
<evidence type="ECO:0000256" key="6">
    <source>
        <dbReference type="ARBA" id="ARBA00022695"/>
    </source>
</evidence>
<keyword evidence="15" id="KW-1185">Reference proteome</keyword>
<dbReference type="GO" id="GO:0006271">
    <property type="term" value="P:DNA strand elongation involved in DNA replication"/>
    <property type="evidence" value="ECO:0007669"/>
    <property type="project" value="TreeGrafter"/>
</dbReference>
<dbReference type="PANTHER" id="PTHR30478">
    <property type="entry name" value="DNA POLYMERASE III SUBUNIT BETA"/>
    <property type="match status" value="1"/>
</dbReference>
<dbReference type="GO" id="GO:0008408">
    <property type="term" value="F:3'-5' exonuclease activity"/>
    <property type="evidence" value="ECO:0007669"/>
    <property type="project" value="InterPro"/>
</dbReference>
<keyword evidence="6 10" id="KW-0548">Nucleotidyltransferase</keyword>
<dbReference type="InterPro" id="IPR046938">
    <property type="entry name" value="DNA_clamp_sf"/>
</dbReference>
<keyword evidence="8 10" id="KW-0239">DNA-directed DNA polymerase</keyword>
<dbReference type="Gene3D" id="3.70.10.10">
    <property type="match status" value="1"/>
</dbReference>
<evidence type="ECO:0000259" key="13">
    <source>
        <dbReference type="Pfam" id="PF02768"/>
    </source>
</evidence>
<protein>
    <recommendedName>
        <fullName evidence="3 10">Beta sliding clamp</fullName>
    </recommendedName>
</protein>
<dbReference type="EMBL" id="MJAT01000003">
    <property type="protein sequence ID" value="OEH86475.1"/>
    <property type="molecule type" value="Genomic_DNA"/>
</dbReference>
<keyword evidence="7 10" id="KW-0235">DNA replication</keyword>
<gene>
    <name evidence="14" type="ORF">BHU72_12735</name>
</gene>
<comment type="similarity">
    <text evidence="2 10">Belongs to the beta sliding clamp family.</text>
</comment>
<proteinExistence type="inferred from homology"/>
<comment type="subunit">
    <text evidence="10">Forms a ring-shaped head-to-tail homodimer around DNA.</text>
</comment>
<dbReference type="Gene3D" id="3.10.150.10">
    <property type="entry name" value="DNA Polymerase III, subunit A, domain 2"/>
    <property type="match status" value="1"/>
</dbReference>
<accession>A0A1E5L8K7</accession>
<dbReference type="InterPro" id="IPR022635">
    <property type="entry name" value="DNA_polIII_beta_C"/>
</dbReference>
<dbReference type="InterPro" id="IPR001001">
    <property type="entry name" value="DNA_polIII_beta"/>
</dbReference>
<evidence type="ECO:0000256" key="1">
    <source>
        <dbReference type="ARBA" id="ARBA00004496"/>
    </source>
</evidence>
<evidence type="ECO:0000256" key="5">
    <source>
        <dbReference type="ARBA" id="ARBA00022679"/>
    </source>
</evidence>
<dbReference type="Pfam" id="PF00712">
    <property type="entry name" value="DNA_pol3_beta"/>
    <property type="match status" value="1"/>
</dbReference>
<dbReference type="GO" id="GO:0003677">
    <property type="term" value="F:DNA binding"/>
    <property type="evidence" value="ECO:0007669"/>
    <property type="project" value="UniProtKB-UniRule"/>
</dbReference>
<dbReference type="InterPro" id="IPR022634">
    <property type="entry name" value="DNA_polIII_beta_N"/>
</dbReference>
<name>A0A1E5L8K7_9FIRM</name>
<evidence type="ECO:0000313" key="15">
    <source>
        <dbReference type="Proteomes" id="UP000095255"/>
    </source>
</evidence>
<feature type="domain" description="DNA polymerase III beta sliding clamp central" evidence="12">
    <location>
        <begin position="137"/>
        <end position="252"/>
    </location>
</feature>
<dbReference type="PIRSF" id="PIRSF000804">
    <property type="entry name" value="DNA_pol_III_b"/>
    <property type="match status" value="1"/>
</dbReference>
<dbReference type="GO" id="GO:0003887">
    <property type="term" value="F:DNA-directed DNA polymerase activity"/>
    <property type="evidence" value="ECO:0007669"/>
    <property type="project" value="UniProtKB-UniRule"/>
</dbReference>
<dbReference type="GO" id="GO:0009360">
    <property type="term" value="C:DNA polymerase III complex"/>
    <property type="evidence" value="ECO:0007669"/>
    <property type="project" value="InterPro"/>
</dbReference>
<evidence type="ECO:0000259" key="11">
    <source>
        <dbReference type="Pfam" id="PF00712"/>
    </source>
</evidence>
<dbReference type="Pfam" id="PF02768">
    <property type="entry name" value="DNA_pol3_beta_3"/>
    <property type="match status" value="1"/>
</dbReference>
<keyword evidence="9" id="KW-0238">DNA-binding</keyword>
<reference evidence="14 15" key="1">
    <citation type="submission" date="2016-09" db="EMBL/GenBank/DDBJ databases">
        <title>Desulfuribacillus arsenicus sp. nov., an obligately anaerobic, dissimilatory arsenic- and antimonate-reducing bacterium isolated from anoxic sediments.</title>
        <authorList>
            <person name="Abin C.A."/>
            <person name="Hollibaugh J.T."/>
        </authorList>
    </citation>
    <scope>NUCLEOTIDE SEQUENCE [LARGE SCALE GENOMIC DNA]</scope>
    <source>
        <strain evidence="14 15">MLFW-2</strain>
    </source>
</reference>
<evidence type="ECO:0000256" key="2">
    <source>
        <dbReference type="ARBA" id="ARBA00010752"/>
    </source>
</evidence>
<dbReference type="RefSeq" id="WP_069701070.1">
    <property type="nucleotide sequence ID" value="NZ_MJAT01000003.1"/>
</dbReference>
<evidence type="ECO:0000256" key="8">
    <source>
        <dbReference type="ARBA" id="ARBA00022932"/>
    </source>
</evidence>
<dbReference type="AlphaFoldDB" id="A0A1E5L8K7"/>
<evidence type="ECO:0000256" key="3">
    <source>
        <dbReference type="ARBA" id="ARBA00021035"/>
    </source>
</evidence>
<dbReference type="CDD" id="cd00140">
    <property type="entry name" value="beta_clamp"/>
    <property type="match status" value="1"/>
</dbReference>
<dbReference type="Proteomes" id="UP000095255">
    <property type="component" value="Unassembled WGS sequence"/>
</dbReference>
<dbReference type="SMART" id="SM00480">
    <property type="entry name" value="POL3Bc"/>
    <property type="match status" value="1"/>
</dbReference>
<dbReference type="SUPFAM" id="SSF55979">
    <property type="entry name" value="DNA clamp"/>
    <property type="match status" value="3"/>
</dbReference>
<organism evidence="14 15">
    <name type="scientific">Desulfuribacillus stibiiarsenatis</name>
    <dbReference type="NCBI Taxonomy" id="1390249"/>
    <lineage>
        <taxon>Bacteria</taxon>
        <taxon>Bacillati</taxon>
        <taxon>Bacillota</taxon>
        <taxon>Desulfuribacillia</taxon>
        <taxon>Desulfuribacillales</taxon>
        <taxon>Desulfuribacillaceae</taxon>
        <taxon>Desulfuribacillus</taxon>
    </lineage>
</organism>
<keyword evidence="4 10" id="KW-0963">Cytoplasm</keyword>
<evidence type="ECO:0000256" key="7">
    <source>
        <dbReference type="ARBA" id="ARBA00022705"/>
    </source>
</evidence>
<dbReference type="Pfam" id="PF02767">
    <property type="entry name" value="DNA_pol3_beta_2"/>
    <property type="match status" value="1"/>
</dbReference>
<sequence length="378" mass="43064">MKFSIVRESLIQAVQDVVKAVASKSTIPILENLKLQVTNDYIRITGTNLEIGVEYTIPKEKNQVQNFTVEQEGSICLKAKYFNEIIRKLSHDLLEIEVSNQFLITIKSGQSEFSLHGLDSEEFPKLPTIIEDRVFSVPSDLLKSMIRQTVFAVANEETRPVLTGVKWSLESGVLTFIATDSHRLAMREAVVEADSEYSFQNIIVPGKSLLELSKILEDSDTLVEIVIANNQLLMKMDNILFYSRLIDGQYPDVTRIIQQQAKTTLDINKREMLDSLERVSLVARENKNNEVKFNIKQDLIMISSNSPDIGKVNESIQPNHVEGEELLIAFNTKYVLDSLRIIDEENILVQFTGSMSPFIIKPKDFDKYLYLVLPIRIY</sequence>
<evidence type="ECO:0000313" key="14">
    <source>
        <dbReference type="EMBL" id="OEH86475.1"/>
    </source>
</evidence>
<evidence type="ECO:0000259" key="12">
    <source>
        <dbReference type="Pfam" id="PF02767"/>
    </source>
</evidence>
<feature type="domain" description="DNA polymerase III beta sliding clamp N-terminal" evidence="11">
    <location>
        <begin position="1"/>
        <end position="127"/>
    </location>
</feature>
<comment type="caution">
    <text evidence="14">The sequence shown here is derived from an EMBL/GenBank/DDBJ whole genome shotgun (WGS) entry which is preliminary data.</text>
</comment>